<evidence type="ECO:0000259" key="5">
    <source>
        <dbReference type="Pfam" id="PF01168"/>
    </source>
</evidence>
<proteinExistence type="inferred from homology"/>
<sequence>MGTIKENLYEINKRIKASAEKAGRNYNDIKLIAVTKTVDTDRVEEAIEAGIESAGENKPQELSRKYEILGDAVKWHQIGTLQKNKVKYIIDKACMIHSIESISLAEEINKRAQSKDIKMDCLVQVNISGEESKHGVSPEEAMSIIKYISENCQYVKIKGLMTMAPFDASEDEIRRVFRGLKELSEKIDNENIENVEMKELSMGMTNDFEIAIEEGATMVRIGTAIFGKRDYDKKQ</sequence>
<comment type="cofactor">
    <cofactor evidence="3">
        <name>pyridoxal 5'-phosphate</name>
        <dbReference type="ChEBI" id="CHEBI:597326"/>
    </cofactor>
</comment>
<dbReference type="SUPFAM" id="SSF51419">
    <property type="entry name" value="PLP-binding barrel"/>
    <property type="match status" value="1"/>
</dbReference>
<evidence type="ECO:0000256" key="3">
    <source>
        <dbReference type="PIRSR" id="PIRSR004848-1"/>
    </source>
</evidence>
<feature type="modified residue" description="N6-(pyridoxal phosphate)lysine" evidence="2 3">
    <location>
        <position position="36"/>
    </location>
</feature>
<reference evidence="6 7" key="1">
    <citation type="submission" date="2019-02" db="EMBL/GenBank/DDBJ databases">
        <title>Peptostreptococcaceae bacterium ZHW00191 nov., a new bacterium isolated from the human gut.</title>
        <authorList>
            <person name="Zhou H.-W."/>
            <person name="Chen X.-J."/>
        </authorList>
    </citation>
    <scope>NUCLEOTIDE SEQUENCE [LARGE SCALE GENOMIC DNA]</scope>
    <source>
        <strain evidence="6 7">ZHW00191</strain>
    </source>
</reference>
<organism evidence="6 7">
    <name type="scientific">Peptacetobacter hominis</name>
    <dbReference type="NCBI Taxonomy" id="2743610"/>
    <lineage>
        <taxon>Bacteria</taxon>
        <taxon>Bacillati</taxon>
        <taxon>Bacillota</taxon>
        <taxon>Clostridia</taxon>
        <taxon>Peptostreptococcales</taxon>
        <taxon>Peptostreptococcaceae</taxon>
        <taxon>Peptacetobacter</taxon>
    </lineage>
</organism>
<keyword evidence="7" id="KW-1185">Reference proteome</keyword>
<dbReference type="AlphaFoldDB" id="A0A544QUT6"/>
<dbReference type="CDD" id="cd00635">
    <property type="entry name" value="PLPDE_III_YBL036c_like"/>
    <property type="match status" value="1"/>
</dbReference>
<dbReference type="Gene3D" id="3.20.20.10">
    <property type="entry name" value="Alanine racemase"/>
    <property type="match status" value="1"/>
</dbReference>
<feature type="domain" description="Alanine racemase N-terminal" evidence="5">
    <location>
        <begin position="14"/>
        <end position="229"/>
    </location>
</feature>
<name>A0A544QUT6_9FIRM</name>
<dbReference type="Pfam" id="PF01168">
    <property type="entry name" value="Ala_racemase_N"/>
    <property type="match status" value="1"/>
</dbReference>
<dbReference type="PIRSF" id="PIRSF004848">
    <property type="entry name" value="YBL036c_PLPDEIII"/>
    <property type="match status" value="1"/>
</dbReference>
<evidence type="ECO:0000313" key="6">
    <source>
        <dbReference type="EMBL" id="TQQ84453.1"/>
    </source>
</evidence>
<dbReference type="InterPro" id="IPR001608">
    <property type="entry name" value="Ala_racemase_N"/>
</dbReference>
<dbReference type="GO" id="GO:0030170">
    <property type="term" value="F:pyridoxal phosphate binding"/>
    <property type="evidence" value="ECO:0007669"/>
    <property type="project" value="UniProtKB-UniRule"/>
</dbReference>
<comment type="similarity">
    <text evidence="2 4">Belongs to the pyridoxal phosphate-binding protein YggS/PROSC family.</text>
</comment>
<dbReference type="OrthoDB" id="9804072at2"/>
<comment type="function">
    <text evidence="2">Pyridoxal 5'-phosphate (PLP)-binding protein, which is involved in PLP homeostasis.</text>
</comment>
<evidence type="ECO:0000256" key="4">
    <source>
        <dbReference type="RuleBase" id="RU004514"/>
    </source>
</evidence>
<dbReference type="InterPro" id="IPR011078">
    <property type="entry name" value="PyrdxlP_homeostasis"/>
</dbReference>
<dbReference type="NCBIfam" id="TIGR00044">
    <property type="entry name" value="YggS family pyridoxal phosphate-dependent enzyme"/>
    <property type="match status" value="1"/>
</dbReference>
<evidence type="ECO:0000256" key="1">
    <source>
        <dbReference type="ARBA" id="ARBA00022898"/>
    </source>
</evidence>
<accession>A0A544QUT6</accession>
<dbReference type="Proteomes" id="UP000317863">
    <property type="component" value="Unassembled WGS sequence"/>
</dbReference>
<dbReference type="HAMAP" id="MF_02087">
    <property type="entry name" value="PLP_homeostasis"/>
    <property type="match status" value="1"/>
</dbReference>
<gene>
    <name evidence="6" type="ORF">EXD82_06510</name>
</gene>
<keyword evidence="1 2" id="KW-0663">Pyridoxal phosphate</keyword>
<evidence type="ECO:0000256" key="2">
    <source>
        <dbReference type="HAMAP-Rule" id="MF_02087"/>
    </source>
</evidence>
<evidence type="ECO:0000313" key="7">
    <source>
        <dbReference type="Proteomes" id="UP000317863"/>
    </source>
</evidence>
<protein>
    <recommendedName>
        <fullName evidence="2">Pyridoxal phosphate homeostasis protein</fullName>
        <shortName evidence="2">PLP homeostasis protein</shortName>
    </recommendedName>
</protein>
<dbReference type="PANTHER" id="PTHR10146:SF14">
    <property type="entry name" value="PYRIDOXAL PHOSPHATE HOMEOSTASIS PROTEIN"/>
    <property type="match status" value="1"/>
</dbReference>
<dbReference type="PANTHER" id="PTHR10146">
    <property type="entry name" value="PROLINE SYNTHETASE CO-TRANSCRIBED BACTERIAL HOMOLOG PROTEIN"/>
    <property type="match status" value="1"/>
</dbReference>
<dbReference type="EMBL" id="SGJB01000010">
    <property type="protein sequence ID" value="TQQ84453.1"/>
    <property type="molecule type" value="Genomic_DNA"/>
</dbReference>
<dbReference type="FunFam" id="3.20.20.10:FF:000018">
    <property type="entry name" value="Pyridoxal phosphate homeostasis protein"/>
    <property type="match status" value="1"/>
</dbReference>
<dbReference type="RefSeq" id="WP_142536112.1">
    <property type="nucleotide sequence ID" value="NZ_SGJB01000010.1"/>
</dbReference>
<comment type="caution">
    <text evidence="6">The sequence shown here is derived from an EMBL/GenBank/DDBJ whole genome shotgun (WGS) entry which is preliminary data.</text>
</comment>
<dbReference type="InterPro" id="IPR029066">
    <property type="entry name" value="PLP-binding_barrel"/>
</dbReference>